<reference evidence="3" key="1">
    <citation type="submission" date="2017-09" db="EMBL/GenBank/DDBJ databases">
        <title>Depth-based differentiation of microbial function through sediment-hosted aquifers and enrichment of novel symbionts in the deep terrestrial subsurface.</title>
        <authorList>
            <person name="Probst A.J."/>
            <person name="Ladd B."/>
            <person name="Jarett J.K."/>
            <person name="Geller-Mcgrath D.E."/>
            <person name="Sieber C.M.K."/>
            <person name="Emerson J.B."/>
            <person name="Anantharaman K."/>
            <person name="Thomas B.C."/>
            <person name="Malmstrom R."/>
            <person name="Stieglmeier M."/>
            <person name="Klingl A."/>
            <person name="Woyke T."/>
            <person name="Ryan C.M."/>
            <person name="Banfield J.F."/>
        </authorList>
    </citation>
    <scope>NUCLEOTIDE SEQUENCE [LARGE SCALE GENOMIC DNA]</scope>
</reference>
<feature type="region of interest" description="Disordered" evidence="1">
    <location>
        <begin position="1"/>
        <end position="20"/>
    </location>
</feature>
<proteinExistence type="predicted"/>
<evidence type="ECO:0000313" key="2">
    <source>
        <dbReference type="EMBL" id="PIU36310.1"/>
    </source>
</evidence>
<sequence length="80" mass="9591">MSAKSSKTRLASPKLQRRQALPTELRRQDFQRRATFIRRIRQLAEKADQLLAPQERRFEVPPWRDEKLALWGAIWTTEIF</sequence>
<dbReference type="EMBL" id="PEWZ01000016">
    <property type="protein sequence ID" value="PIU36310.1"/>
    <property type="molecule type" value="Genomic_DNA"/>
</dbReference>
<evidence type="ECO:0000313" key="3">
    <source>
        <dbReference type="Proteomes" id="UP000229502"/>
    </source>
</evidence>
<dbReference type="AlphaFoldDB" id="A0A2M6YS15"/>
<accession>A0A2M6YS15</accession>
<comment type="caution">
    <text evidence="2">The sequence shown here is derived from an EMBL/GenBank/DDBJ whole genome shotgun (WGS) entry which is preliminary data.</text>
</comment>
<evidence type="ECO:0000256" key="1">
    <source>
        <dbReference type="SAM" id="MobiDB-lite"/>
    </source>
</evidence>
<dbReference type="Proteomes" id="UP000229502">
    <property type="component" value="Unassembled WGS sequence"/>
</dbReference>
<organism evidence="2 3">
    <name type="scientific">Candidatus Shapirobacteria bacterium CG07_land_8_20_14_0_80_39_18</name>
    <dbReference type="NCBI Taxonomy" id="1974882"/>
    <lineage>
        <taxon>Bacteria</taxon>
        <taxon>Candidatus Shapironibacteriota</taxon>
    </lineage>
</organism>
<name>A0A2M6YS15_9BACT</name>
<gene>
    <name evidence="2" type="ORF">COT03_00235</name>
</gene>
<protein>
    <submittedName>
        <fullName evidence="2">Uncharacterized protein</fullName>
    </submittedName>
</protein>